<feature type="transmembrane region" description="Helical" evidence="9">
    <location>
        <begin position="39"/>
        <end position="58"/>
    </location>
</feature>
<name>A0A261F7X0_9BIFI</name>
<protein>
    <recommendedName>
        <fullName evidence="8">Ammonium transporter</fullName>
    </recommendedName>
</protein>
<accession>A0A261F7X0</accession>
<feature type="transmembrane region" description="Helical" evidence="9">
    <location>
        <begin position="174"/>
        <end position="198"/>
    </location>
</feature>
<keyword evidence="4 9" id="KW-0812">Transmembrane</keyword>
<dbReference type="InterPro" id="IPR001905">
    <property type="entry name" value="Ammonium_transpt"/>
</dbReference>
<comment type="similarity">
    <text evidence="2">Belongs to the ammonia transporter channel (TC 1.A.11.2) family.</text>
</comment>
<dbReference type="RefSeq" id="WP_094690291.1">
    <property type="nucleotide sequence ID" value="NZ_JACBYZ010000001.1"/>
</dbReference>
<evidence type="ECO:0000259" key="10">
    <source>
        <dbReference type="Pfam" id="PF00909"/>
    </source>
</evidence>
<dbReference type="PANTHER" id="PTHR43029">
    <property type="entry name" value="AMMONIUM TRANSPORTER MEP2"/>
    <property type="match status" value="1"/>
</dbReference>
<feature type="domain" description="Ammonium transporter AmtB-like" evidence="10">
    <location>
        <begin position="6"/>
        <end position="414"/>
    </location>
</feature>
<dbReference type="EMBL" id="MWWU01000004">
    <property type="protein sequence ID" value="OZG55237.1"/>
    <property type="molecule type" value="Genomic_DNA"/>
</dbReference>
<evidence type="ECO:0000256" key="5">
    <source>
        <dbReference type="ARBA" id="ARBA00022989"/>
    </source>
</evidence>
<feature type="transmembrane region" description="Helical" evidence="9">
    <location>
        <begin position="359"/>
        <end position="387"/>
    </location>
</feature>
<comment type="subcellular location">
    <subcellularLocation>
        <location evidence="1">Membrane</location>
        <topology evidence="1">Multi-pass membrane protein</topology>
    </subcellularLocation>
</comment>
<dbReference type="GO" id="GO:0008519">
    <property type="term" value="F:ammonium channel activity"/>
    <property type="evidence" value="ECO:0007669"/>
    <property type="project" value="InterPro"/>
</dbReference>
<keyword evidence="5 9" id="KW-1133">Transmembrane helix</keyword>
<evidence type="ECO:0000313" key="11">
    <source>
        <dbReference type="EMBL" id="OZG55237.1"/>
    </source>
</evidence>
<evidence type="ECO:0000256" key="2">
    <source>
        <dbReference type="ARBA" id="ARBA00005887"/>
    </source>
</evidence>
<dbReference type="InterPro" id="IPR029020">
    <property type="entry name" value="Ammonium/urea_transptr"/>
</dbReference>
<dbReference type="GO" id="GO:0005886">
    <property type="term" value="C:plasma membrane"/>
    <property type="evidence" value="ECO:0007669"/>
    <property type="project" value="TreeGrafter"/>
</dbReference>
<proteinExistence type="inferred from homology"/>
<feature type="transmembrane region" description="Helical" evidence="9">
    <location>
        <begin position="243"/>
        <end position="262"/>
    </location>
</feature>
<dbReference type="OrthoDB" id="9814202at2"/>
<evidence type="ECO:0000256" key="9">
    <source>
        <dbReference type="SAM" id="Phobius"/>
    </source>
</evidence>
<dbReference type="PANTHER" id="PTHR43029:SF10">
    <property type="entry name" value="AMMONIUM TRANSPORTER MEP2"/>
    <property type="match status" value="1"/>
</dbReference>
<feature type="transmembrane region" description="Helical" evidence="9">
    <location>
        <begin position="218"/>
        <end position="237"/>
    </location>
</feature>
<feature type="transmembrane region" description="Helical" evidence="9">
    <location>
        <begin position="107"/>
        <end position="126"/>
    </location>
</feature>
<organism evidence="11 12">
    <name type="scientific">Aeriscardovia aeriphila</name>
    <dbReference type="NCBI Taxonomy" id="218139"/>
    <lineage>
        <taxon>Bacteria</taxon>
        <taxon>Bacillati</taxon>
        <taxon>Actinomycetota</taxon>
        <taxon>Actinomycetes</taxon>
        <taxon>Bifidobacteriales</taxon>
        <taxon>Bifidobacteriaceae</taxon>
        <taxon>Aeriscardovia</taxon>
    </lineage>
</organism>
<dbReference type="InterPro" id="IPR024041">
    <property type="entry name" value="NH4_transpt_AmtB-like_dom"/>
</dbReference>
<feature type="transmembrane region" description="Helical" evidence="9">
    <location>
        <begin position="133"/>
        <end position="154"/>
    </location>
</feature>
<dbReference type="AlphaFoldDB" id="A0A261F7X0"/>
<evidence type="ECO:0000256" key="4">
    <source>
        <dbReference type="ARBA" id="ARBA00022692"/>
    </source>
</evidence>
<dbReference type="Proteomes" id="UP000228976">
    <property type="component" value="Unassembled WGS sequence"/>
</dbReference>
<evidence type="ECO:0000256" key="8">
    <source>
        <dbReference type="ARBA" id="ARBA00050025"/>
    </source>
</evidence>
<feature type="transmembrane region" description="Helical" evidence="9">
    <location>
        <begin position="329"/>
        <end position="347"/>
    </location>
</feature>
<gene>
    <name evidence="11" type="ORF">AEAE_1215</name>
</gene>
<keyword evidence="3" id="KW-0813">Transport</keyword>
<dbReference type="SUPFAM" id="SSF111352">
    <property type="entry name" value="Ammonium transporter"/>
    <property type="match status" value="1"/>
</dbReference>
<keyword evidence="12" id="KW-1185">Reference proteome</keyword>
<evidence type="ECO:0000313" key="12">
    <source>
        <dbReference type="Proteomes" id="UP000228976"/>
    </source>
</evidence>
<keyword evidence="6 9" id="KW-0472">Membrane</keyword>
<feature type="transmembrane region" description="Helical" evidence="9">
    <location>
        <begin position="274"/>
        <end position="292"/>
    </location>
</feature>
<comment type="caution">
    <text evidence="11">The sequence shown here is derived from an EMBL/GenBank/DDBJ whole genome shotgun (WGS) entry which is preliminary data.</text>
</comment>
<sequence>MNITTVWLLVASVLSMLTTVGVGLYYMGLARVKSVLNMGMLMLGGIVTTCLVWVLWAWSLAFGGSDVVGVVGDPASGFLLRDSIALKNGAFLSVMPTGASYPRLADVLFEMTVACLAVVLISGALAERIKFSAWAVFVVFWVNIVYAPVAHMLWSRSGLLSATGPLSQALGSGAHDLAGSGVVWLSAAVSALAIVLIIGRRRTFHVTPLKPHSLTLSFFGVALAFVGFMGFVAGHVHSGNGTAVYTVLSMLLACSASCWGWLMIDRLRNRHFTALGAISGILSGMAAVCAAADSLNPLWTVLIGFIAGVACSSAVSWKYRLNYDDSFDVVAIAGVGAVIGLLANGLFAQKGGLLTGGGVGLLVAELVEIVVVFLWAGVWTAVIAFVLEKTVGWRIADRDEVLGVDIADQGEKGYDFETFSNSVFKEAQ</sequence>
<evidence type="ECO:0000256" key="6">
    <source>
        <dbReference type="ARBA" id="ARBA00023136"/>
    </source>
</evidence>
<dbReference type="Pfam" id="PF00909">
    <property type="entry name" value="Ammonium_transp"/>
    <property type="match status" value="1"/>
</dbReference>
<evidence type="ECO:0000256" key="3">
    <source>
        <dbReference type="ARBA" id="ARBA00022448"/>
    </source>
</evidence>
<dbReference type="Gene3D" id="1.10.3430.10">
    <property type="entry name" value="Ammonium transporter AmtB like domains"/>
    <property type="match status" value="1"/>
</dbReference>
<feature type="transmembrane region" description="Helical" evidence="9">
    <location>
        <begin position="6"/>
        <end position="27"/>
    </location>
</feature>
<evidence type="ECO:0000256" key="7">
    <source>
        <dbReference type="ARBA" id="ARBA00023177"/>
    </source>
</evidence>
<keyword evidence="7" id="KW-0924">Ammonia transport</keyword>
<feature type="transmembrane region" description="Helical" evidence="9">
    <location>
        <begin position="298"/>
        <end position="317"/>
    </location>
</feature>
<evidence type="ECO:0000256" key="1">
    <source>
        <dbReference type="ARBA" id="ARBA00004141"/>
    </source>
</evidence>
<reference evidence="11 12" key="1">
    <citation type="journal article" date="2017" name="BMC Genomics">
        <title>Comparative genomic and phylogenomic analyses of the Bifidobacteriaceae family.</title>
        <authorList>
            <person name="Lugli G.A."/>
            <person name="Milani C."/>
            <person name="Turroni F."/>
            <person name="Duranti S."/>
            <person name="Mancabelli L."/>
            <person name="Mangifesta M."/>
            <person name="Ferrario C."/>
            <person name="Modesto M."/>
            <person name="Mattarelli P."/>
            <person name="Jiri K."/>
            <person name="van Sinderen D."/>
            <person name="Ventura M."/>
        </authorList>
    </citation>
    <scope>NUCLEOTIDE SEQUENCE [LARGE SCALE GENOMIC DNA]</scope>
    <source>
        <strain evidence="11 12">LMG 21773</strain>
    </source>
</reference>